<dbReference type="InterPro" id="IPR025944">
    <property type="entry name" value="Sigma_54_int_dom_CS"/>
</dbReference>
<dbReference type="Proteomes" id="UP000242219">
    <property type="component" value="Unassembled WGS sequence"/>
</dbReference>
<evidence type="ECO:0000256" key="7">
    <source>
        <dbReference type="PROSITE-ProRule" id="PRU00169"/>
    </source>
</evidence>
<dbReference type="PROSITE" id="PS50045">
    <property type="entry name" value="SIGMA54_INTERACT_4"/>
    <property type="match status" value="1"/>
</dbReference>
<dbReference type="SMART" id="SM00448">
    <property type="entry name" value="REC"/>
    <property type="match status" value="1"/>
</dbReference>
<keyword evidence="6" id="KW-0804">Transcription</keyword>
<evidence type="ECO:0000259" key="8">
    <source>
        <dbReference type="PROSITE" id="PS50045"/>
    </source>
</evidence>
<dbReference type="SUPFAM" id="SSF52172">
    <property type="entry name" value="CheY-like"/>
    <property type="match status" value="1"/>
</dbReference>
<dbReference type="InterPro" id="IPR002197">
    <property type="entry name" value="HTH_Fis"/>
</dbReference>
<dbReference type="CDD" id="cd00009">
    <property type="entry name" value="AAA"/>
    <property type="match status" value="1"/>
</dbReference>
<dbReference type="FunFam" id="3.40.50.2300:FF:000018">
    <property type="entry name" value="DNA-binding transcriptional regulator NtrC"/>
    <property type="match status" value="1"/>
</dbReference>
<name>A0A1V6M1D1_9BACT</name>
<dbReference type="Gene3D" id="1.10.8.60">
    <property type="match status" value="1"/>
</dbReference>
<evidence type="ECO:0000259" key="9">
    <source>
        <dbReference type="PROSITE" id="PS50110"/>
    </source>
</evidence>
<protein>
    <submittedName>
        <fullName evidence="10">Fis family transcriptional regulator</fullName>
    </submittedName>
</protein>
<evidence type="ECO:0000256" key="2">
    <source>
        <dbReference type="ARBA" id="ARBA00022741"/>
    </source>
</evidence>
<dbReference type="SUPFAM" id="SSF52540">
    <property type="entry name" value="P-loop containing nucleoside triphosphate hydrolases"/>
    <property type="match status" value="1"/>
</dbReference>
<dbReference type="Pfam" id="PF25601">
    <property type="entry name" value="AAA_lid_14"/>
    <property type="match status" value="1"/>
</dbReference>
<dbReference type="Pfam" id="PF00072">
    <property type="entry name" value="Response_reg"/>
    <property type="match status" value="1"/>
</dbReference>
<dbReference type="Gene3D" id="1.10.10.60">
    <property type="entry name" value="Homeodomain-like"/>
    <property type="match status" value="1"/>
</dbReference>
<dbReference type="PROSITE" id="PS50110">
    <property type="entry name" value="RESPONSE_REGULATORY"/>
    <property type="match status" value="1"/>
</dbReference>
<feature type="domain" description="Sigma-54 factor interaction" evidence="8">
    <location>
        <begin position="144"/>
        <end position="373"/>
    </location>
</feature>
<evidence type="ECO:0000313" key="10">
    <source>
        <dbReference type="EMBL" id="OQD46214.1"/>
    </source>
</evidence>
<gene>
    <name evidence="10" type="ORF">BIY37_04440</name>
</gene>
<reference evidence="10 11" key="1">
    <citation type="journal article" date="2016" name="Genome Announc.">
        <title>Draft Genome Sequence of the Anaerobic Ammonium-Oxidizing Bacterium 'Candidatus Brocadia sp. 40'.</title>
        <authorList>
            <person name="Ali M."/>
            <person name="Haroon M.F."/>
            <person name="Narita Y."/>
            <person name="Zhang L."/>
            <person name="Rangel Shaw D."/>
            <person name="Okabe S."/>
            <person name="Saikaly P.E."/>
        </authorList>
    </citation>
    <scope>NUCLEOTIDE SEQUENCE [LARGE SCALE GENOMIC DNA]</scope>
    <source>
        <strain evidence="10 11">40</strain>
    </source>
</reference>
<evidence type="ECO:0000256" key="3">
    <source>
        <dbReference type="ARBA" id="ARBA00022840"/>
    </source>
</evidence>
<dbReference type="SUPFAM" id="SSF46689">
    <property type="entry name" value="Homeodomain-like"/>
    <property type="match status" value="1"/>
</dbReference>
<feature type="modified residue" description="4-aspartylphosphate" evidence="7">
    <location>
        <position position="54"/>
    </location>
</feature>
<dbReference type="GO" id="GO:0043565">
    <property type="term" value="F:sequence-specific DNA binding"/>
    <property type="evidence" value="ECO:0007669"/>
    <property type="project" value="InterPro"/>
</dbReference>
<dbReference type="GO" id="GO:0005524">
    <property type="term" value="F:ATP binding"/>
    <property type="evidence" value="ECO:0007669"/>
    <property type="project" value="UniProtKB-KW"/>
</dbReference>
<keyword evidence="4" id="KW-0902">Two-component regulatory system</keyword>
<organism evidence="10 11">
    <name type="scientific">Candidatus Brocadia sapporoensis</name>
    <dbReference type="NCBI Taxonomy" id="392547"/>
    <lineage>
        <taxon>Bacteria</taxon>
        <taxon>Pseudomonadati</taxon>
        <taxon>Planctomycetota</taxon>
        <taxon>Candidatus Brocadiia</taxon>
        <taxon>Candidatus Brocadiales</taxon>
        <taxon>Candidatus Brocadiaceae</taxon>
        <taxon>Candidatus Brocadia</taxon>
    </lineage>
</organism>
<dbReference type="FunFam" id="3.40.50.300:FF:000006">
    <property type="entry name" value="DNA-binding transcriptional regulator NtrC"/>
    <property type="match status" value="1"/>
</dbReference>
<evidence type="ECO:0000256" key="1">
    <source>
        <dbReference type="ARBA" id="ARBA00022553"/>
    </source>
</evidence>
<sequence>MGGSKVLIVDDEKLMRISLESQLKKEGYHVRSVDNALEGLKMVKSEDFDVVVTDLRLPGMNGMELLKEIKKYNQEIVVVIMTAFGTLESAVSAIKDGAYDYIAKPFSTDELIIKLQRALHYKNTAAEINRLRGEIQAEFEFCNIVGNSESMKKVLEIVKSVSERDTTVLIRGESGTGKEKIAGAIHYHSGRKTGPFIRVSCAALNREILESELFGHEKGAFTGAIKMRRGRFELADGGSIFLDDVDDIPLDMQVKLLRVLQERTFERVGGEETLGVNVRVICATKKDLLERVKEGCFREDLFYRLNVVQIGIPPLRERKGDIPLLINYFLKKFVSQYEDALPDVSPEVEEVLVAYDWPGNVRELENVIEHAVAFSKSKGISLETLPEYLRKCDASTDLLSMDLYNKQSINLQDALTEVEKKLIQWAHQKTNGNQVKMAEILGIPRTTLRNRLVKLQSFDKPMP</sequence>
<evidence type="ECO:0000256" key="5">
    <source>
        <dbReference type="ARBA" id="ARBA00023015"/>
    </source>
</evidence>
<keyword evidence="1 7" id="KW-0597">Phosphoprotein</keyword>
<keyword evidence="11" id="KW-1185">Reference proteome</keyword>
<dbReference type="InterPro" id="IPR011006">
    <property type="entry name" value="CheY-like_superfamily"/>
</dbReference>
<evidence type="ECO:0000313" key="11">
    <source>
        <dbReference type="Proteomes" id="UP000242219"/>
    </source>
</evidence>
<dbReference type="PROSITE" id="PS00688">
    <property type="entry name" value="SIGMA54_INTERACT_3"/>
    <property type="match status" value="1"/>
</dbReference>
<feature type="domain" description="Response regulatory" evidence="9">
    <location>
        <begin position="5"/>
        <end position="119"/>
    </location>
</feature>
<keyword evidence="5" id="KW-0805">Transcription regulation</keyword>
<dbReference type="AlphaFoldDB" id="A0A1V6M1D1"/>
<dbReference type="PROSITE" id="PS00675">
    <property type="entry name" value="SIGMA54_INTERACT_1"/>
    <property type="match status" value="1"/>
</dbReference>
<dbReference type="InterPro" id="IPR027417">
    <property type="entry name" value="P-loop_NTPase"/>
</dbReference>
<dbReference type="GO" id="GO:0000160">
    <property type="term" value="P:phosphorelay signal transduction system"/>
    <property type="evidence" value="ECO:0007669"/>
    <property type="project" value="UniProtKB-KW"/>
</dbReference>
<dbReference type="InterPro" id="IPR001789">
    <property type="entry name" value="Sig_transdc_resp-reg_receiver"/>
</dbReference>
<dbReference type="PANTHER" id="PTHR32071">
    <property type="entry name" value="TRANSCRIPTIONAL REGULATORY PROTEIN"/>
    <property type="match status" value="1"/>
</dbReference>
<dbReference type="PANTHER" id="PTHR32071:SF57">
    <property type="entry name" value="C4-DICARBOXYLATE TRANSPORT TRANSCRIPTIONAL REGULATORY PROTEIN DCTD"/>
    <property type="match status" value="1"/>
</dbReference>
<comment type="caution">
    <text evidence="10">The sequence shown here is derived from an EMBL/GenBank/DDBJ whole genome shotgun (WGS) entry which is preliminary data.</text>
</comment>
<dbReference type="Gene3D" id="3.40.50.2300">
    <property type="match status" value="1"/>
</dbReference>
<keyword evidence="3" id="KW-0067">ATP-binding</keyword>
<dbReference type="Pfam" id="PF00158">
    <property type="entry name" value="Sigma54_activat"/>
    <property type="match status" value="1"/>
</dbReference>
<dbReference type="InterPro" id="IPR003593">
    <property type="entry name" value="AAA+_ATPase"/>
</dbReference>
<dbReference type="InterPro" id="IPR025662">
    <property type="entry name" value="Sigma_54_int_dom_ATP-bd_1"/>
</dbReference>
<dbReference type="InterPro" id="IPR009057">
    <property type="entry name" value="Homeodomain-like_sf"/>
</dbReference>
<dbReference type="Pfam" id="PF02954">
    <property type="entry name" value="HTH_8"/>
    <property type="match status" value="1"/>
</dbReference>
<dbReference type="Gene3D" id="3.40.50.300">
    <property type="entry name" value="P-loop containing nucleotide triphosphate hydrolases"/>
    <property type="match status" value="1"/>
</dbReference>
<dbReference type="InterPro" id="IPR058031">
    <property type="entry name" value="AAA_lid_NorR"/>
</dbReference>
<evidence type="ECO:0000256" key="4">
    <source>
        <dbReference type="ARBA" id="ARBA00023012"/>
    </source>
</evidence>
<dbReference type="SMART" id="SM00382">
    <property type="entry name" value="AAA"/>
    <property type="match status" value="1"/>
</dbReference>
<dbReference type="PRINTS" id="PR01590">
    <property type="entry name" value="HTHFIS"/>
</dbReference>
<dbReference type="RefSeq" id="WP_070066619.1">
    <property type="nucleotide sequence ID" value="NZ_MJUW02000050.1"/>
</dbReference>
<dbReference type="GO" id="GO:0006355">
    <property type="term" value="P:regulation of DNA-templated transcription"/>
    <property type="evidence" value="ECO:0007669"/>
    <property type="project" value="InterPro"/>
</dbReference>
<dbReference type="EMBL" id="MJUW02000050">
    <property type="protein sequence ID" value="OQD46214.1"/>
    <property type="molecule type" value="Genomic_DNA"/>
</dbReference>
<evidence type="ECO:0000256" key="6">
    <source>
        <dbReference type="ARBA" id="ARBA00023163"/>
    </source>
</evidence>
<keyword evidence="2" id="KW-0547">Nucleotide-binding</keyword>
<accession>A0A1V6M1D1</accession>
<dbReference type="InterPro" id="IPR002078">
    <property type="entry name" value="Sigma_54_int"/>
</dbReference>
<proteinExistence type="predicted"/>